<evidence type="ECO:0000256" key="11">
    <source>
        <dbReference type="ARBA" id="ARBA00023235"/>
    </source>
</evidence>
<comment type="subunit">
    <text evidence="17">Homotetramer.</text>
</comment>
<comment type="similarity">
    <text evidence="3 19">In the N-terminal section; belongs to the NnrE/AIBP family.</text>
</comment>
<gene>
    <name evidence="18" type="primary">nnrE</name>
    <name evidence="17" type="synonym">nnrD</name>
    <name evidence="23" type="ORF">GWI71_01490</name>
</gene>
<evidence type="ECO:0000313" key="24">
    <source>
        <dbReference type="Proteomes" id="UP000541347"/>
    </source>
</evidence>
<feature type="binding site" evidence="17">
    <location>
        <position position="361"/>
    </location>
    <ligand>
        <name>(6S)-NADPHX</name>
        <dbReference type="ChEBI" id="CHEBI:64076"/>
    </ligand>
</feature>
<comment type="catalytic activity">
    <reaction evidence="15 17 19">
        <text>(6S)-NADHX + ADP = AMP + phosphate + NADH + H(+)</text>
        <dbReference type="Rhea" id="RHEA:32223"/>
        <dbReference type="ChEBI" id="CHEBI:15378"/>
        <dbReference type="ChEBI" id="CHEBI:43474"/>
        <dbReference type="ChEBI" id="CHEBI:57945"/>
        <dbReference type="ChEBI" id="CHEBI:64074"/>
        <dbReference type="ChEBI" id="CHEBI:456215"/>
        <dbReference type="ChEBI" id="CHEBI:456216"/>
        <dbReference type="EC" id="4.2.1.136"/>
    </reaction>
</comment>
<dbReference type="HAMAP" id="MF_01965">
    <property type="entry name" value="NADHX_dehydratase"/>
    <property type="match status" value="1"/>
</dbReference>
<dbReference type="Proteomes" id="UP000541347">
    <property type="component" value="Unassembled WGS sequence"/>
</dbReference>
<dbReference type="InterPro" id="IPR004443">
    <property type="entry name" value="YjeF_N_dom"/>
</dbReference>
<dbReference type="Pfam" id="PF03853">
    <property type="entry name" value="YjeF_N"/>
    <property type="match status" value="1"/>
</dbReference>
<evidence type="ECO:0000256" key="13">
    <source>
        <dbReference type="ARBA" id="ARBA00023268"/>
    </source>
</evidence>
<dbReference type="PANTHER" id="PTHR12592:SF0">
    <property type="entry name" value="ATP-DEPENDENT (S)-NAD(P)H-HYDRATE DEHYDRATASE"/>
    <property type="match status" value="1"/>
</dbReference>
<comment type="cofactor">
    <cofactor evidence="17">
        <name>Mg(2+)</name>
        <dbReference type="ChEBI" id="CHEBI:18420"/>
    </cofactor>
</comment>
<evidence type="ECO:0000256" key="2">
    <source>
        <dbReference type="ARBA" id="ARBA00000909"/>
    </source>
</evidence>
<dbReference type="InterPro" id="IPR030677">
    <property type="entry name" value="Nnr"/>
</dbReference>
<keyword evidence="13" id="KW-0511">Multifunctional enzyme</keyword>
<dbReference type="PIRSF" id="PIRSF017184">
    <property type="entry name" value="Nnr"/>
    <property type="match status" value="1"/>
</dbReference>
<dbReference type="SUPFAM" id="SSF53613">
    <property type="entry name" value="Ribokinase-like"/>
    <property type="match status" value="1"/>
</dbReference>
<dbReference type="PROSITE" id="PS51385">
    <property type="entry name" value="YJEF_N"/>
    <property type="match status" value="1"/>
</dbReference>
<evidence type="ECO:0000259" key="22">
    <source>
        <dbReference type="PROSITE" id="PS51385"/>
    </source>
</evidence>
<feature type="binding site" evidence="17">
    <location>
        <position position="481"/>
    </location>
    <ligand>
        <name>(6S)-NADPHX</name>
        <dbReference type="ChEBI" id="CHEBI:64076"/>
    </ligand>
</feature>
<reference evidence="23 24" key="1">
    <citation type="submission" date="2020-01" db="EMBL/GenBank/DDBJ databases">
        <authorList>
            <person name="Peng S.Y."/>
            <person name="Li J."/>
            <person name="Wang M."/>
            <person name="Wang L."/>
            <person name="Wang C.Q."/>
            <person name="Wang J.R."/>
        </authorList>
    </citation>
    <scope>NUCLEOTIDE SEQUENCE [LARGE SCALE GENOMIC DNA]</scope>
    <source>
        <strain evidence="23 24">XCT-34</strain>
    </source>
</reference>
<evidence type="ECO:0000256" key="8">
    <source>
        <dbReference type="ARBA" id="ARBA00022857"/>
    </source>
</evidence>
<dbReference type="Gene3D" id="3.40.50.10260">
    <property type="entry name" value="YjeF N-terminal domain"/>
    <property type="match status" value="1"/>
</dbReference>
<dbReference type="NCBIfam" id="TIGR00196">
    <property type="entry name" value="yjeF_cterm"/>
    <property type="match status" value="1"/>
</dbReference>
<dbReference type="EC" id="5.1.99.6" evidence="19"/>
<protein>
    <recommendedName>
        <fullName evidence="19">Bifunctional NAD(P)H-hydrate repair enzyme</fullName>
    </recommendedName>
    <alternativeName>
        <fullName evidence="19">Nicotinamide nucleotide repair protein</fullName>
    </alternativeName>
    <domain>
        <recommendedName>
            <fullName evidence="19">ADP-dependent (S)-NAD(P)H-hydrate dehydratase</fullName>
            <ecNumber evidence="19">4.2.1.136</ecNumber>
        </recommendedName>
        <alternativeName>
            <fullName evidence="19">ADP-dependent NAD(P)HX dehydratase</fullName>
        </alternativeName>
    </domain>
    <domain>
        <recommendedName>
            <fullName evidence="19">NAD(P)H-hydrate epimerase</fullName>
            <ecNumber evidence="19">5.1.99.6</ecNumber>
        </recommendedName>
    </domain>
</protein>
<dbReference type="HAMAP" id="MF_01966">
    <property type="entry name" value="NADHX_epimerase"/>
    <property type="match status" value="1"/>
</dbReference>
<dbReference type="SUPFAM" id="SSF64153">
    <property type="entry name" value="YjeF N-terminal domain-like"/>
    <property type="match status" value="1"/>
</dbReference>
<comment type="caution">
    <text evidence="23">The sequence shown here is derived from an EMBL/GenBank/DDBJ whole genome shotgun (WGS) entry which is preliminary data.</text>
</comment>
<comment type="similarity">
    <text evidence="4 19">In the C-terminal section; belongs to the NnrD/CARKD family.</text>
</comment>
<feature type="domain" description="YjeF C-terminal" evidence="21">
    <location>
        <begin position="263"/>
        <end position="535"/>
    </location>
</feature>
<feature type="binding site" evidence="18">
    <location>
        <begin position="167"/>
        <end position="173"/>
    </location>
    <ligand>
        <name>(6S)-NADPHX</name>
        <dbReference type="ChEBI" id="CHEBI:64076"/>
    </ligand>
</feature>
<feature type="binding site" evidence="17">
    <location>
        <position position="480"/>
    </location>
    <ligand>
        <name>AMP</name>
        <dbReference type="ChEBI" id="CHEBI:456215"/>
    </ligand>
</feature>
<keyword evidence="7 17" id="KW-0067">ATP-binding</keyword>
<dbReference type="InterPro" id="IPR036652">
    <property type="entry name" value="YjeF_N_dom_sf"/>
</dbReference>
<evidence type="ECO:0000256" key="14">
    <source>
        <dbReference type="ARBA" id="ARBA00025153"/>
    </source>
</evidence>
<evidence type="ECO:0000256" key="12">
    <source>
        <dbReference type="ARBA" id="ARBA00023239"/>
    </source>
</evidence>
<proteinExistence type="inferred from homology"/>
<comment type="caution">
    <text evidence="18">Lacks conserved residue(s) required for the propagation of feature annotation.</text>
</comment>
<keyword evidence="11 18" id="KW-0413">Isomerase</keyword>
<evidence type="ECO:0000256" key="15">
    <source>
        <dbReference type="ARBA" id="ARBA00048238"/>
    </source>
</evidence>
<feature type="binding site" evidence="17">
    <location>
        <begin position="451"/>
        <end position="455"/>
    </location>
    <ligand>
        <name>AMP</name>
        <dbReference type="ChEBI" id="CHEBI:456215"/>
    </ligand>
</feature>
<evidence type="ECO:0000256" key="3">
    <source>
        <dbReference type="ARBA" id="ARBA00006001"/>
    </source>
</evidence>
<keyword evidence="10 17" id="KW-0520">NAD</keyword>
<dbReference type="InterPro" id="IPR000631">
    <property type="entry name" value="CARKD"/>
</dbReference>
<evidence type="ECO:0000256" key="9">
    <source>
        <dbReference type="ARBA" id="ARBA00022958"/>
    </source>
</evidence>
<evidence type="ECO:0000256" key="5">
    <source>
        <dbReference type="ARBA" id="ARBA00022723"/>
    </source>
</evidence>
<comment type="catalytic activity">
    <reaction evidence="2 18 19">
        <text>(6R)-NADPHX = (6S)-NADPHX</text>
        <dbReference type="Rhea" id="RHEA:32227"/>
        <dbReference type="ChEBI" id="CHEBI:64076"/>
        <dbReference type="ChEBI" id="CHEBI:64077"/>
        <dbReference type="EC" id="5.1.99.6"/>
    </reaction>
</comment>
<evidence type="ECO:0000256" key="17">
    <source>
        <dbReference type="HAMAP-Rule" id="MF_01965"/>
    </source>
</evidence>
<evidence type="ECO:0000259" key="21">
    <source>
        <dbReference type="PROSITE" id="PS51383"/>
    </source>
</evidence>
<evidence type="ECO:0000256" key="20">
    <source>
        <dbReference type="SAM" id="MobiDB-lite"/>
    </source>
</evidence>
<comment type="similarity">
    <text evidence="17">Belongs to the NnrD/CARKD family.</text>
</comment>
<feature type="binding site" evidence="18">
    <location>
        <position position="199"/>
    </location>
    <ligand>
        <name>K(+)</name>
        <dbReference type="ChEBI" id="CHEBI:29103"/>
    </ligand>
</feature>
<dbReference type="NCBIfam" id="TIGR00197">
    <property type="entry name" value="yjeF_nterm"/>
    <property type="match status" value="1"/>
</dbReference>
<evidence type="ECO:0000256" key="16">
    <source>
        <dbReference type="ARBA" id="ARBA00049209"/>
    </source>
</evidence>
<dbReference type="PROSITE" id="PS51383">
    <property type="entry name" value="YJEF_C_3"/>
    <property type="match status" value="1"/>
</dbReference>
<comment type="cofactor">
    <cofactor evidence="18 19">
        <name>K(+)</name>
        <dbReference type="ChEBI" id="CHEBI:29103"/>
    </cofactor>
    <text evidence="18 19">Binds 1 potassium ion per subunit.</text>
</comment>
<keyword evidence="5 18" id="KW-0479">Metal-binding</keyword>
<sequence>MDRDKGSGGGAGKAAGGSFGGGSGGGAGWDWSGEQAATALLTPAEMAEADRRTMAAGVSGHELMRRAGAAVARAAAVMRSAGQPVLVLCGPGNNGGDGYVAATLLKHWGIPVTLLCLGQPDQVRGDAAEAAAGWRAAGGTIALLDPVSFIANDRNAPRPLVVDALFGAGLSRPLDGAAAAAVDRINASALPVLAVDVPSGLEGATGRAAGPVVRATRTVTFARLKPGHVLLPGRDLCGETLLCDIGIGNETISDLQPKARLNGPAAWGRGLPQPARDTHKYARGAVLAVSGPYHATGAIRLAAEAALRAGAGLVSIACAPAATAALVPHLTAVMVRPLRDGAAWADLLAEPRFAAAVIGPGAGLGEGVRHQVLDLVAAPAGRGLVLDADALSAFAGDRERLLGALRQRSSPAILTPHAGEFRRLFPQAAALDRLAAARAAAREAGAVVVLKGSDTVIAAPDGRAFVNANAPAALATAGSGDVLAGLAAGLLAQAVAPFEAAAMAVHVHGAAGALAGAGMTAEDLLPAVPRALARLAAG</sequence>
<feature type="binding site" evidence="18">
    <location>
        <position position="163"/>
    </location>
    <ligand>
        <name>K(+)</name>
        <dbReference type="ChEBI" id="CHEBI:29103"/>
    </ligand>
</feature>
<feature type="binding site" evidence="17">
    <location>
        <position position="417"/>
    </location>
    <ligand>
        <name>(6S)-NADPHX</name>
        <dbReference type="ChEBI" id="CHEBI:64076"/>
    </ligand>
</feature>
<keyword evidence="9 18" id="KW-0630">Potassium</keyword>
<feature type="region of interest" description="Disordered" evidence="20">
    <location>
        <begin position="1"/>
        <end position="28"/>
    </location>
</feature>
<evidence type="ECO:0000256" key="6">
    <source>
        <dbReference type="ARBA" id="ARBA00022741"/>
    </source>
</evidence>
<keyword evidence="8 17" id="KW-0521">NADP</keyword>
<dbReference type="EC" id="4.2.1.136" evidence="19"/>
<evidence type="ECO:0000256" key="1">
    <source>
        <dbReference type="ARBA" id="ARBA00000013"/>
    </source>
</evidence>
<keyword evidence="6 17" id="KW-0547">Nucleotide-binding</keyword>
<dbReference type="Gene3D" id="3.40.1190.20">
    <property type="match status" value="1"/>
</dbReference>
<dbReference type="InterPro" id="IPR029056">
    <property type="entry name" value="Ribokinase-like"/>
</dbReference>
<evidence type="ECO:0000256" key="4">
    <source>
        <dbReference type="ARBA" id="ARBA00009524"/>
    </source>
</evidence>
<accession>A0ABW9ZC06</accession>
<comment type="similarity">
    <text evidence="18">Belongs to the NnrE/AIBP family.</text>
</comment>
<keyword evidence="12 17" id="KW-0456">Lyase</keyword>
<feature type="binding site" evidence="17">
    <location>
        <position position="298"/>
    </location>
    <ligand>
        <name>(6S)-NADPHX</name>
        <dbReference type="ChEBI" id="CHEBI:64076"/>
    </ligand>
</feature>
<comment type="function">
    <text evidence="17">Catalyzes the dehydration of the S-form of NAD(P)HX at the expense of ADP, which is converted to AMP. Together with NAD(P)HX epimerase, which catalyzes the epimerization of the S- and R-forms, the enzyme allows the repair of both epimers of NAD(P)HX, a damaged form of NAD(P)H that is a result of enzymatic or heat-dependent hydration.</text>
</comment>
<evidence type="ECO:0000256" key="18">
    <source>
        <dbReference type="HAMAP-Rule" id="MF_01966"/>
    </source>
</evidence>
<dbReference type="CDD" id="cd01171">
    <property type="entry name" value="YXKO-related"/>
    <property type="match status" value="1"/>
</dbReference>
<keyword evidence="24" id="KW-1185">Reference proteome</keyword>
<dbReference type="PANTHER" id="PTHR12592">
    <property type="entry name" value="ATP-DEPENDENT (S)-NAD(P)H-HYDRATE DEHYDRATASE FAMILY MEMBER"/>
    <property type="match status" value="1"/>
</dbReference>
<organism evidence="23 24">
    <name type="scientific">Pannonibacter tanglangensis</name>
    <dbReference type="NCBI Taxonomy" id="2750084"/>
    <lineage>
        <taxon>Bacteria</taxon>
        <taxon>Pseudomonadati</taxon>
        <taxon>Pseudomonadota</taxon>
        <taxon>Alphaproteobacteria</taxon>
        <taxon>Hyphomicrobiales</taxon>
        <taxon>Stappiaceae</taxon>
        <taxon>Pannonibacter</taxon>
    </lineage>
</organism>
<dbReference type="EMBL" id="JAABLP010000001">
    <property type="protein sequence ID" value="NBN62345.1"/>
    <property type="molecule type" value="Genomic_DNA"/>
</dbReference>
<feature type="domain" description="YjeF N-terminal" evidence="22">
    <location>
        <begin position="46"/>
        <end position="253"/>
    </location>
</feature>
<evidence type="ECO:0000313" key="23">
    <source>
        <dbReference type="EMBL" id="NBN62345.1"/>
    </source>
</evidence>
<comment type="function">
    <text evidence="14 19">Bifunctional enzyme that catalyzes the epimerization of the S- and R-forms of NAD(P)HX and the dehydration of the S-form of NAD(P)HX at the expense of ADP, which is converted to AMP. This allows the repair of both epimers of NAD(P)HX, a damaged form of NAD(P)H that is a result of enzymatic or heat-dependent hydration.</text>
</comment>
<name>A0ABW9ZC06_9HYPH</name>
<comment type="function">
    <text evidence="18">Catalyzes the epimerization of the S- and R-forms of NAD(P)HX, a damaged form of NAD(P)H that is a result of enzymatic or heat-dependent hydration. This is a prerequisite for the S-specific NAD(P)H-hydrate dehydratase to allow the repair of both epimers of NAD(P)HX.</text>
</comment>
<feature type="binding site" evidence="18">
    <location>
        <begin position="93"/>
        <end position="97"/>
    </location>
    <ligand>
        <name>(6S)-NADPHX</name>
        <dbReference type="ChEBI" id="CHEBI:64076"/>
    </ligand>
</feature>
<feature type="compositionally biased region" description="Gly residues" evidence="20">
    <location>
        <begin position="7"/>
        <end position="28"/>
    </location>
</feature>
<comment type="catalytic activity">
    <reaction evidence="1 18 19">
        <text>(6R)-NADHX = (6S)-NADHX</text>
        <dbReference type="Rhea" id="RHEA:32215"/>
        <dbReference type="ChEBI" id="CHEBI:64074"/>
        <dbReference type="ChEBI" id="CHEBI:64075"/>
        <dbReference type="EC" id="5.1.99.6"/>
    </reaction>
</comment>
<evidence type="ECO:0000256" key="19">
    <source>
        <dbReference type="PIRNR" id="PIRNR017184"/>
    </source>
</evidence>
<evidence type="ECO:0000256" key="7">
    <source>
        <dbReference type="ARBA" id="ARBA00022840"/>
    </source>
</evidence>
<feature type="binding site" evidence="18">
    <location>
        <position position="196"/>
    </location>
    <ligand>
        <name>(6S)-NADPHX</name>
        <dbReference type="ChEBI" id="CHEBI:64076"/>
    </ligand>
</feature>
<dbReference type="Pfam" id="PF01256">
    <property type="entry name" value="Carb_kinase"/>
    <property type="match status" value="1"/>
</dbReference>
<evidence type="ECO:0000256" key="10">
    <source>
        <dbReference type="ARBA" id="ARBA00023027"/>
    </source>
</evidence>
<feature type="binding site" evidence="18">
    <location>
        <position position="94"/>
    </location>
    <ligand>
        <name>K(+)</name>
        <dbReference type="ChEBI" id="CHEBI:29103"/>
    </ligand>
</feature>
<comment type="catalytic activity">
    <reaction evidence="16 17 19">
        <text>(6S)-NADPHX + ADP = AMP + phosphate + NADPH + H(+)</text>
        <dbReference type="Rhea" id="RHEA:32235"/>
        <dbReference type="ChEBI" id="CHEBI:15378"/>
        <dbReference type="ChEBI" id="CHEBI:43474"/>
        <dbReference type="ChEBI" id="CHEBI:57783"/>
        <dbReference type="ChEBI" id="CHEBI:64076"/>
        <dbReference type="ChEBI" id="CHEBI:456215"/>
        <dbReference type="ChEBI" id="CHEBI:456216"/>
        <dbReference type="EC" id="4.2.1.136"/>
    </reaction>
</comment>